<dbReference type="GO" id="GO:0005886">
    <property type="term" value="C:plasma membrane"/>
    <property type="evidence" value="ECO:0007669"/>
    <property type="project" value="UniProtKB-SubCell"/>
</dbReference>
<evidence type="ECO:0000256" key="7">
    <source>
        <dbReference type="ARBA" id="ARBA00022989"/>
    </source>
</evidence>
<reference evidence="15 16" key="1">
    <citation type="submission" date="2019-03" db="EMBL/GenBank/DDBJ databases">
        <title>Primorskyibacter sp. SS33 isolated from sediments.</title>
        <authorList>
            <person name="Xunke S."/>
        </authorList>
    </citation>
    <scope>NUCLEOTIDE SEQUENCE [LARGE SCALE GENOMIC DNA]</scope>
    <source>
        <strain evidence="15 16">SS33</strain>
    </source>
</reference>
<dbReference type="RefSeq" id="WP_133396558.1">
    <property type="nucleotide sequence ID" value="NZ_SNAA01000007.1"/>
</dbReference>
<feature type="compositionally biased region" description="Low complexity" evidence="12">
    <location>
        <begin position="349"/>
        <end position="362"/>
    </location>
</feature>
<keyword evidence="11 13" id="KW-0472">Membrane</keyword>
<dbReference type="PANTHER" id="PTHR38674:SF1">
    <property type="entry name" value="ALKANE 1-MONOOXYGENASE 1"/>
    <property type="match status" value="1"/>
</dbReference>
<dbReference type="EMBL" id="SNAA01000007">
    <property type="protein sequence ID" value="TDL79833.1"/>
    <property type="molecule type" value="Genomic_DNA"/>
</dbReference>
<evidence type="ECO:0000256" key="11">
    <source>
        <dbReference type="ARBA" id="ARBA00023136"/>
    </source>
</evidence>
<keyword evidence="3" id="KW-1003">Cell membrane</keyword>
<protein>
    <submittedName>
        <fullName evidence="15">Alkane 1-monooxygenase</fullName>
    </submittedName>
</protein>
<keyword evidence="16" id="KW-1185">Reference proteome</keyword>
<feature type="region of interest" description="Disordered" evidence="12">
    <location>
        <begin position="340"/>
        <end position="372"/>
    </location>
</feature>
<dbReference type="AlphaFoldDB" id="A0A4R6AF53"/>
<dbReference type="PANTHER" id="PTHR38674">
    <property type="entry name" value="ALKANE 1-MONOOXYGENASE 1"/>
    <property type="match status" value="1"/>
</dbReference>
<feature type="domain" description="Fatty acid desaturase" evidence="14">
    <location>
        <begin position="95"/>
        <end position="319"/>
    </location>
</feature>
<dbReference type="GO" id="GO:0004497">
    <property type="term" value="F:monooxygenase activity"/>
    <property type="evidence" value="ECO:0007669"/>
    <property type="project" value="UniProtKB-KW"/>
</dbReference>
<comment type="caution">
    <text evidence="15">The sequence shown here is derived from an EMBL/GenBank/DDBJ whole genome shotgun (WGS) entry which is preliminary data.</text>
</comment>
<keyword evidence="7 13" id="KW-1133">Transmembrane helix</keyword>
<feature type="transmembrane region" description="Helical" evidence="13">
    <location>
        <begin position="61"/>
        <end position="83"/>
    </location>
</feature>
<dbReference type="GO" id="GO:0046872">
    <property type="term" value="F:metal ion binding"/>
    <property type="evidence" value="ECO:0007669"/>
    <property type="project" value="UniProtKB-KW"/>
</dbReference>
<dbReference type="InterPro" id="IPR033885">
    <property type="entry name" value="AlkB/XylM"/>
</dbReference>
<sequence>MRWTFAIATLLPVLPMALGLWGGGAWVVVAILSMTALVMGLDSLVRVTIPPDADGVEFPAGPLLSIVIGLSQIGLLAGFAASVGAGRLPLVESLGLLYALGLWLGQVGNANAHELIHRPARGLRRFGALLFTAILYGHHASAHPRVHHRHVATPRDPATARLGESFWAYAPRCWIDGFRAGHAAEAGLLRSRYGAGWRRHDPFIAYVGGALAILAGLAALGGPSMAAWYLGLCLFAQMQLMLSDYVQHYGLTRAIGPGGRPEPVGPRHSWNAPHWYSGAMMLNAPRHSDHHAHPARPFNTLALPDPADAPRLPRSLPVMATLALFPTAWRRVMDRRARRWAAPGDGTAAKRPAPAPRDAGAASGQTGAVVAD</sequence>
<evidence type="ECO:0000256" key="3">
    <source>
        <dbReference type="ARBA" id="ARBA00022475"/>
    </source>
</evidence>
<gene>
    <name evidence="15" type="ORF">E2L08_08060</name>
</gene>
<organism evidence="15 16">
    <name type="scientific">Palleronia sediminis</name>
    <dbReference type="NCBI Taxonomy" id="2547833"/>
    <lineage>
        <taxon>Bacteria</taxon>
        <taxon>Pseudomonadati</taxon>
        <taxon>Pseudomonadota</taxon>
        <taxon>Alphaproteobacteria</taxon>
        <taxon>Rhodobacterales</taxon>
        <taxon>Roseobacteraceae</taxon>
        <taxon>Palleronia</taxon>
    </lineage>
</organism>
<evidence type="ECO:0000256" key="9">
    <source>
        <dbReference type="ARBA" id="ARBA00023004"/>
    </source>
</evidence>
<dbReference type="OrthoDB" id="4759734at2"/>
<evidence type="ECO:0000256" key="10">
    <source>
        <dbReference type="ARBA" id="ARBA00023033"/>
    </source>
</evidence>
<keyword evidence="4" id="KW-0997">Cell inner membrane</keyword>
<evidence type="ECO:0000259" key="14">
    <source>
        <dbReference type="Pfam" id="PF00487"/>
    </source>
</evidence>
<evidence type="ECO:0000256" key="5">
    <source>
        <dbReference type="ARBA" id="ARBA00022692"/>
    </source>
</evidence>
<evidence type="ECO:0000313" key="16">
    <source>
        <dbReference type="Proteomes" id="UP000295701"/>
    </source>
</evidence>
<keyword evidence="6" id="KW-0479">Metal-binding</keyword>
<dbReference type="Proteomes" id="UP000295701">
    <property type="component" value="Unassembled WGS sequence"/>
</dbReference>
<proteinExistence type="inferred from homology"/>
<accession>A0A4R6AF53</accession>
<evidence type="ECO:0000256" key="8">
    <source>
        <dbReference type="ARBA" id="ARBA00023002"/>
    </source>
</evidence>
<comment type="similarity">
    <text evidence="2">Belongs to the fatty acid desaturase type 1 family. AlkB subfamily.</text>
</comment>
<dbReference type="Pfam" id="PF00487">
    <property type="entry name" value="FA_desaturase"/>
    <property type="match status" value="1"/>
</dbReference>
<evidence type="ECO:0000256" key="6">
    <source>
        <dbReference type="ARBA" id="ARBA00022723"/>
    </source>
</evidence>
<evidence type="ECO:0000256" key="4">
    <source>
        <dbReference type="ARBA" id="ARBA00022519"/>
    </source>
</evidence>
<keyword evidence="10 15" id="KW-0503">Monooxygenase</keyword>
<evidence type="ECO:0000256" key="12">
    <source>
        <dbReference type="SAM" id="MobiDB-lite"/>
    </source>
</evidence>
<evidence type="ECO:0000313" key="15">
    <source>
        <dbReference type="EMBL" id="TDL79833.1"/>
    </source>
</evidence>
<dbReference type="InterPro" id="IPR005804">
    <property type="entry name" value="FA_desaturase_dom"/>
</dbReference>
<comment type="subcellular location">
    <subcellularLocation>
        <location evidence="1">Cell inner membrane</location>
        <topology evidence="1">Multi-pass membrane protein</topology>
    </subcellularLocation>
</comment>
<evidence type="ECO:0000256" key="2">
    <source>
        <dbReference type="ARBA" id="ARBA00010823"/>
    </source>
</evidence>
<evidence type="ECO:0000256" key="1">
    <source>
        <dbReference type="ARBA" id="ARBA00004429"/>
    </source>
</evidence>
<dbReference type="GO" id="GO:0006629">
    <property type="term" value="P:lipid metabolic process"/>
    <property type="evidence" value="ECO:0007669"/>
    <property type="project" value="InterPro"/>
</dbReference>
<evidence type="ECO:0000256" key="13">
    <source>
        <dbReference type="SAM" id="Phobius"/>
    </source>
</evidence>
<keyword evidence="8" id="KW-0560">Oxidoreductase</keyword>
<keyword evidence="5 13" id="KW-0812">Transmembrane</keyword>
<name>A0A4R6AF53_9RHOB</name>
<feature type="transmembrane region" description="Helical" evidence="13">
    <location>
        <begin position="203"/>
        <end position="220"/>
    </location>
</feature>
<dbReference type="CDD" id="cd03512">
    <property type="entry name" value="Alkane-hydroxylase"/>
    <property type="match status" value="1"/>
</dbReference>
<keyword evidence="9" id="KW-0408">Iron</keyword>